<dbReference type="EMBL" id="SNVW01000014">
    <property type="protein sequence ID" value="TDN41928.1"/>
    <property type="molecule type" value="Genomic_DNA"/>
</dbReference>
<gene>
    <name evidence="2" type="ORF">EDF64_1147</name>
</gene>
<evidence type="ECO:0000313" key="3">
    <source>
        <dbReference type="Proteomes" id="UP000295764"/>
    </source>
</evidence>
<proteinExistence type="predicted"/>
<evidence type="ECO:0000256" key="1">
    <source>
        <dbReference type="SAM" id="Phobius"/>
    </source>
</evidence>
<comment type="caution">
    <text evidence="2">The sequence shown here is derived from an EMBL/GenBank/DDBJ whole genome shotgun (WGS) entry which is preliminary data.</text>
</comment>
<name>A0A4R6DDB9_9MICO</name>
<dbReference type="AlphaFoldDB" id="A0A4R6DDB9"/>
<keyword evidence="1" id="KW-0812">Transmembrane</keyword>
<organism evidence="2 3">
    <name type="scientific">Curtobacterium flaccumfaciens</name>
    <dbReference type="NCBI Taxonomy" id="2035"/>
    <lineage>
        <taxon>Bacteria</taxon>
        <taxon>Bacillati</taxon>
        <taxon>Actinomycetota</taxon>
        <taxon>Actinomycetes</taxon>
        <taxon>Micrococcales</taxon>
        <taxon>Microbacteriaceae</taxon>
        <taxon>Curtobacterium</taxon>
    </lineage>
</organism>
<protein>
    <submittedName>
        <fullName evidence="2">Uncharacterized protein</fullName>
    </submittedName>
</protein>
<evidence type="ECO:0000313" key="2">
    <source>
        <dbReference type="EMBL" id="TDN41928.1"/>
    </source>
</evidence>
<reference evidence="2 3" key="1">
    <citation type="submission" date="2019-03" db="EMBL/GenBank/DDBJ databases">
        <title>Genomic analyses of the natural microbiome of Caenorhabditis elegans.</title>
        <authorList>
            <person name="Samuel B."/>
        </authorList>
    </citation>
    <scope>NUCLEOTIDE SEQUENCE [LARGE SCALE GENOMIC DNA]</scope>
    <source>
        <strain evidence="2 3">JUb65</strain>
    </source>
</reference>
<keyword evidence="1" id="KW-0472">Membrane</keyword>
<accession>A0A4R6DDB9</accession>
<dbReference type="Proteomes" id="UP000295764">
    <property type="component" value="Unassembled WGS sequence"/>
</dbReference>
<feature type="transmembrane region" description="Helical" evidence="1">
    <location>
        <begin position="52"/>
        <end position="70"/>
    </location>
</feature>
<sequence>MLGCMQRLWAWFSALLGLVIMVIDYVDGAILGTWFDEHAVFDAPDAVGEFVIAGLGLVLLVGGVLTAVLPRHPADHSSAR</sequence>
<keyword evidence="1" id="KW-1133">Transmembrane helix</keyword>